<reference evidence="1" key="1">
    <citation type="submission" date="2020-08" db="EMBL/GenBank/DDBJ databases">
        <title>Multicomponent nature underlies the extraordinary mechanical properties of spider dragline silk.</title>
        <authorList>
            <person name="Kono N."/>
            <person name="Nakamura H."/>
            <person name="Mori M."/>
            <person name="Yoshida Y."/>
            <person name="Ohtoshi R."/>
            <person name="Malay A.D."/>
            <person name="Moran D.A.P."/>
            <person name="Tomita M."/>
            <person name="Numata K."/>
            <person name="Arakawa K."/>
        </authorList>
    </citation>
    <scope>NUCLEOTIDE SEQUENCE</scope>
</reference>
<proteinExistence type="predicted"/>
<dbReference type="Proteomes" id="UP000886998">
    <property type="component" value="Unassembled WGS sequence"/>
</dbReference>
<gene>
    <name evidence="1" type="ORF">TNIN_464431</name>
</gene>
<evidence type="ECO:0000313" key="1">
    <source>
        <dbReference type="EMBL" id="GFY54270.1"/>
    </source>
</evidence>
<dbReference type="AlphaFoldDB" id="A0A8X7C3L2"/>
<accession>A0A8X7C3L2</accession>
<protein>
    <submittedName>
        <fullName evidence="1">Uncharacterized protein</fullName>
    </submittedName>
</protein>
<dbReference type="EMBL" id="BMAV01009808">
    <property type="protein sequence ID" value="GFY54270.1"/>
    <property type="molecule type" value="Genomic_DNA"/>
</dbReference>
<comment type="caution">
    <text evidence="1">The sequence shown here is derived from an EMBL/GenBank/DDBJ whole genome shotgun (WGS) entry which is preliminary data.</text>
</comment>
<keyword evidence="2" id="KW-1185">Reference proteome</keyword>
<feature type="non-terminal residue" evidence="1">
    <location>
        <position position="16"/>
    </location>
</feature>
<organism evidence="1 2">
    <name type="scientific">Trichonephila inaurata madagascariensis</name>
    <dbReference type="NCBI Taxonomy" id="2747483"/>
    <lineage>
        <taxon>Eukaryota</taxon>
        <taxon>Metazoa</taxon>
        <taxon>Ecdysozoa</taxon>
        <taxon>Arthropoda</taxon>
        <taxon>Chelicerata</taxon>
        <taxon>Arachnida</taxon>
        <taxon>Araneae</taxon>
        <taxon>Araneomorphae</taxon>
        <taxon>Entelegynae</taxon>
        <taxon>Araneoidea</taxon>
        <taxon>Nephilidae</taxon>
        <taxon>Trichonephila</taxon>
        <taxon>Trichonephila inaurata</taxon>
    </lineage>
</organism>
<evidence type="ECO:0000313" key="2">
    <source>
        <dbReference type="Proteomes" id="UP000886998"/>
    </source>
</evidence>
<name>A0A8X7C3L2_9ARAC</name>
<sequence length="16" mass="1863">MKKMMTDANLLPWGKV</sequence>